<evidence type="ECO:0000256" key="2">
    <source>
        <dbReference type="ARBA" id="ARBA00022801"/>
    </source>
</evidence>
<dbReference type="InterPro" id="IPR027417">
    <property type="entry name" value="P-loop_NTPase"/>
</dbReference>
<evidence type="ECO:0000313" key="5">
    <source>
        <dbReference type="EMBL" id="AYV75958.1"/>
    </source>
</evidence>
<dbReference type="GO" id="GO:0008094">
    <property type="term" value="F:ATP-dependent activity, acting on DNA"/>
    <property type="evidence" value="ECO:0007669"/>
    <property type="project" value="TreeGrafter"/>
</dbReference>
<keyword evidence="5" id="KW-0347">Helicase</keyword>
<dbReference type="GO" id="GO:0005524">
    <property type="term" value="F:ATP binding"/>
    <property type="evidence" value="ECO:0007669"/>
    <property type="project" value="UniProtKB-KW"/>
</dbReference>
<dbReference type="Pfam" id="PF00176">
    <property type="entry name" value="SNF2-rel_dom"/>
    <property type="match status" value="1"/>
</dbReference>
<evidence type="ECO:0000259" key="4">
    <source>
        <dbReference type="Pfam" id="PF00176"/>
    </source>
</evidence>
<dbReference type="InterPro" id="IPR038718">
    <property type="entry name" value="SNF2-like_sf"/>
</dbReference>
<dbReference type="InterPro" id="IPR000330">
    <property type="entry name" value="SNF2_N"/>
</dbReference>
<dbReference type="EMBL" id="MK071982">
    <property type="protein sequence ID" value="AYV75958.1"/>
    <property type="molecule type" value="Genomic_DNA"/>
</dbReference>
<gene>
    <name evidence="5" type="ORF">Terrestrivirus4_6</name>
</gene>
<name>A0A3G4ZM92_9VIRU</name>
<keyword evidence="1" id="KW-0547">Nucleotide-binding</keyword>
<dbReference type="GO" id="GO:0016787">
    <property type="term" value="F:hydrolase activity"/>
    <property type="evidence" value="ECO:0007669"/>
    <property type="project" value="UniProtKB-KW"/>
</dbReference>
<dbReference type="Gene3D" id="3.40.50.10810">
    <property type="entry name" value="Tandem AAA-ATPase domain"/>
    <property type="match status" value="1"/>
</dbReference>
<dbReference type="SUPFAM" id="SSF52540">
    <property type="entry name" value="P-loop containing nucleoside triphosphate hydrolases"/>
    <property type="match status" value="1"/>
</dbReference>
<evidence type="ECO:0000256" key="1">
    <source>
        <dbReference type="ARBA" id="ARBA00022741"/>
    </source>
</evidence>
<proteinExistence type="predicted"/>
<keyword evidence="3" id="KW-0067">ATP-binding</keyword>
<feature type="domain" description="SNF2 N-terminal" evidence="4">
    <location>
        <begin position="41"/>
        <end position="227"/>
    </location>
</feature>
<accession>A0A3G4ZM92</accession>
<keyword evidence="2" id="KW-0378">Hydrolase</keyword>
<dbReference type="InterPro" id="IPR050628">
    <property type="entry name" value="SNF2_RAD54_helicase_TF"/>
</dbReference>
<reference evidence="5" key="1">
    <citation type="submission" date="2018-10" db="EMBL/GenBank/DDBJ databases">
        <title>Hidden diversity of soil giant viruses.</title>
        <authorList>
            <person name="Schulz F."/>
            <person name="Alteio L."/>
            <person name="Goudeau D."/>
            <person name="Ryan E.M."/>
            <person name="Malmstrom R.R."/>
            <person name="Blanchard J."/>
            <person name="Woyke T."/>
        </authorList>
    </citation>
    <scope>NUCLEOTIDE SEQUENCE</scope>
    <source>
        <strain evidence="5">TEV1</strain>
    </source>
</reference>
<dbReference type="PANTHER" id="PTHR45626">
    <property type="entry name" value="TRANSCRIPTION TERMINATION FACTOR 2-RELATED"/>
    <property type="match status" value="1"/>
</dbReference>
<organism evidence="5">
    <name type="scientific">Terrestrivirus sp</name>
    <dbReference type="NCBI Taxonomy" id="2487775"/>
    <lineage>
        <taxon>Viruses</taxon>
        <taxon>Varidnaviria</taxon>
        <taxon>Bamfordvirae</taxon>
        <taxon>Nucleocytoviricota</taxon>
        <taxon>Megaviricetes</taxon>
        <taxon>Imitervirales</taxon>
        <taxon>Mimiviridae</taxon>
        <taxon>Klosneuvirinae</taxon>
    </lineage>
</organism>
<dbReference type="GO" id="GO:0004386">
    <property type="term" value="F:helicase activity"/>
    <property type="evidence" value="ECO:0007669"/>
    <property type="project" value="UniProtKB-KW"/>
</dbReference>
<sequence>MTQTYNSDTKTAIINSCYNNLDNLSPKILQPDNVLIELKEHQKTIIHAMLQLEEKGCITVPKLLYFSSVPTDYNISTTVGILGDRVGAGKSLDIITLVSLNKSPKRRDVIYESSKYISIKEITDTSKYIDTNLLVVPHKILSQWVNFFNYAPHLKLYTIAHDSDFNSLNILDNYDIILIACTKYEQFETKYSNYKWNRLIIDEADTIKLPKKIEITTNFLWLVTGTPSGILYANKPYINNIFNKNKVWLLDHLTVKNSKEYIDTSIILPTPKRIYIKCLTPSELNVIKELIPKNILEMINAGNTDEAIKLLNYNENTQDNIIKVLTRNIMQTIDNKNIEIEAEKKKKKC</sequence>
<protein>
    <submittedName>
        <fullName evidence="5">DEAD/SNF2-like helicase</fullName>
    </submittedName>
</protein>
<evidence type="ECO:0000256" key="3">
    <source>
        <dbReference type="ARBA" id="ARBA00022840"/>
    </source>
</evidence>
<dbReference type="GO" id="GO:0006281">
    <property type="term" value="P:DNA repair"/>
    <property type="evidence" value="ECO:0007669"/>
    <property type="project" value="TreeGrafter"/>
</dbReference>